<name>A0A816BD20_9BILA</name>
<evidence type="ECO:0000313" key="1">
    <source>
        <dbReference type="EMBL" id="CAF1608868.1"/>
    </source>
</evidence>
<organism evidence="1 2">
    <name type="scientific">Rotaria magnacalcarata</name>
    <dbReference type="NCBI Taxonomy" id="392030"/>
    <lineage>
        <taxon>Eukaryota</taxon>
        <taxon>Metazoa</taxon>
        <taxon>Spiralia</taxon>
        <taxon>Gnathifera</taxon>
        <taxon>Rotifera</taxon>
        <taxon>Eurotatoria</taxon>
        <taxon>Bdelloidea</taxon>
        <taxon>Philodinida</taxon>
        <taxon>Philodinidae</taxon>
        <taxon>Rotaria</taxon>
    </lineage>
</organism>
<gene>
    <name evidence="1" type="ORF">CJN711_LOCUS36250</name>
</gene>
<evidence type="ECO:0000313" key="2">
    <source>
        <dbReference type="Proteomes" id="UP000663855"/>
    </source>
</evidence>
<comment type="caution">
    <text evidence="1">The sequence shown here is derived from an EMBL/GenBank/DDBJ whole genome shotgun (WGS) entry which is preliminary data.</text>
</comment>
<reference evidence="1" key="1">
    <citation type="submission" date="2021-02" db="EMBL/GenBank/DDBJ databases">
        <authorList>
            <person name="Nowell W R."/>
        </authorList>
    </citation>
    <scope>NUCLEOTIDE SEQUENCE</scope>
</reference>
<protein>
    <submittedName>
        <fullName evidence="1">Uncharacterized protein</fullName>
    </submittedName>
</protein>
<dbReference type="AlphaFoldDB" id="A0A816BD20"/>
<dbReference type="EMBL" id="CAJNOV010017542">
    <property type="protein sequence ID" value="CAF1608868.1"/>
    <property type="molecule type" value="Genomic_DNA"/>
</dbReference>
<dbReference type="Proteomes" id="UP000663855">
    <property type="component" value="Unassembled WGS sequence"/>
</dbReference>
<sequence>MTGLKGLIFIFNIKPEIGDLLKNKLNITLHQSLKLIFESPSDIVQKGSSIYLNTLSSILHEGLTTRKQLLLSTCPFTCNQPLSSQALASLQPYLKKNLNIKFLSKILFIHAVPIDLGATKKQYKRIPEPN</sequence>
<proteinExistence type="predicted"/>
<accession>A0A816BD20</accession>